<protein>
    <recommendedName>
        <fullName evidence="1">Protein transport protein SEC23</fullName>
    </recommendedName>
</protein>
<reference evidence="3 4" key="1">
    <citation type="journal article" date="2013" name="BMC Genomics">
        <title>Comparative genomics of parasitic silkworm microsporidia reveal an association between genome expansion and host adaptation.</title>
        <authorList>
            <person name="Pan G."/>
            <person name="Xu J."/>
            <person name="Li T."/>
            <person name="Xia Q."/>
            <person name="Liu S.L."/>
            <person name="Zhang G."/>
            <person name="Li S."/>
            <person name="Li C."/>
            <person name="Liu H."/>
            <person name="Yang L."/>
            <person name="Liu T."/>
            <person name="Zhang X."/>
            <person name="Wu Z."/>
            <person name="Fan W."/>
            <person name="Dang X."/>
            <person name="Xiang H."/>
            <person name="Tao M."/>
            <person name="Li Y."/>
            <person name="Hu J."/>
            <person name="Li Z."/>
            <person name="Lin L."/>
            <person name="Luo J."/>
            <person name="Geng L."/>
            <person name="Wang L."/>
            <person name="Long M."/>
            <person name="Wan Y."/>
            <person name="He N."/>
            <person name="Zhang Z."/>
            <person name="Lu C."/>
            <person name="Keeling P.J."/>
            <person name="Wang J."/>
            <person name="Xiang Z."/>
            <person name="Zhou Z."/>
        </authorList>
    </citation>
    <scope>NUCLEOTIDE SEQUENCE [LARGE SCALE GENOMIC DNA]</scope>
    <source>
        <strain evidence="4">CQ1 / CVCC 102059</strain>
    </source>
</reference>
<dbReference type="HOGENOM" id="CLU_1825819_0_0_1"/>
<gene>
    <name evidence="3" type="primary">SEC23</name>
    <name evidence="3" type="ORF">NBO_1211g0001</name>
</gene>
<keyword evidence="1" id="KW-0813">Transport</keyword>
<keyword evidence="1" id="KW-0479">Metal-binding</keyword>
<feature type="domain" description="Sec23/Sec24 beta-sandwich" evidence="2">
    <location>
        <begin position="16"/>
        <end position="98"/>
    </location>
</feature>
<evidence type="ECO:0000259" key="2">
    <source>
        <dbReference type="Pfam" id="PF08033"/>
    </source>
</evidence>
<proteinExistence type="inferred from homology"/>
<sequence>MRKTMSIKNESYLSQGFNAKVIVKTSPNLKYNGVLGMGKSSSSGWRLGSIFPSTNLTFLLETSKDVTHQDFGYVQIVTQYQRSDRKLIVRVTTFARMFSETKEEVIDGFDQEAVAVFQARFLLMKKYEEVKDCERMIDKNF</sequence>
<dbReference type="GO" id="GO:0030127">
    <property type="term" value="C:COPII vesicle coat"/>
    <property type="evidence" value="ECO:0007669"/>
    <property type="project" value="TreeGrafter"/>
</dbReference>
<keyword evidence="1" id="KW-0256">Endoplasmic reticulum</keyword>
<evidence type="ECO:0000313" key="4">
    <source>
        <dbReference type="Proteomes" id="UP000016927"/>
    </source>
</evidence>
<dbReference type="VEuPathDB" id="MicrosporidiaDB:NBO_1211g0001"/>
<dbReference type="InterPro" id="IPR036465">
    <property type="entry name" value="vWFA_dom_sf"/>
</dbReference>
<keyword evidence="1" id="KW-0472">Membrane</keyword>
<dbReference type="GO" id="GO:0000139">
    <property type="term" value="C:Golgi membrane"/>
    <property type="evidence" value="ECO:0007669"/>
    <property type="project" value="UniProtKB-SubCell"/>
</dbReference>
<dbReference type="SUPFAM" id="SSF81995">
    <property type="entry name" value="beta-sandwich domain of Sec23/24"/>
    <property type="match status" value="1"/>
</dbReference>
<dbReference type="GO" id="GO:0005096">
    <property type="term" value="F:GTPase activator activity"/>
    <property type="evidence" value="ECO:0007669"/>
    <property type="project" value="TreeGrafter"/>
</dbReference>
<dbReference type="GO" id="GO:0005789">
    <property type="term" value="C:endoplasmic reticulum membrane"/>
    <property type="evidence" value="ECO:0007669"/>
    <property type="project" value="UniProtKB-SubCell"/>
</dbReference>
<keyword evidence="1" id="KW-0931">ER-Golgi transport</keyword>
<organism evidence="3 4">
    <name type="scientific">Nosema bombycis (strain CQ1 / CVCC 102059)</name>
    <name type="common">Microsporidian parasite</name>
    <name type="synonym">Pebrine of silkworm</name>
    <dbReference type="NCBI Taxonomy" id="578461"/>
    <lineage>
        <taxon>Eukaryota</taxon>
        <taxon>Fungi</taxon>
        <taxon>Fungi incertae sedis</taxon>
        <taxon>Microsporidia</taxon>
        <taxon>Nosematidae</taxon>
        <taxon>Nosema</taxon>
    </lineage>
</organism>
<keyword evidence="1" id="KW-0333">Golgi apparatus</keyword>
<dbReference type="PANTHER" id="PTHR11141:SF0">
    <property type="entry name" value="PROTEIN TRANSPORT PROTEIN SEC23"/>
    <property type="match status" value="1"/>
</dbReference>
<keyword evidence="4" id="KW-1185">Reference proteome</keyword>
<dbReference type="GO" id="GO:0070971">
    <property type="term" value="C:endoplasmic reticulum exit site"/>
    <property type="evidence" value="ECO:0007669"/>
    <property type="project" value="TreeGrafter"/>
</dbReference>
<dbReference type="OrthoDB" id="10256289at2759"/>
<dbReference type="PANTHER" id="PTHR11141">
    <property type="entry name" value="PROTEIN TRANSPORT PROTEIN SEC23"/>
    <property type="match status" value="1"/>
</dbReference>
<name>R0KMR5_NOSB1</name>
<dbReference type="EMBL" id="KB910118">
    <property type="protein sequence ID" value="EOB11407.1"/>
    <property type="molecule type" value="Genomic_DNA"/>
</dbReference>
<comment type="subcellular location">
    <subcellularLocation>
        <location evidence="1">Cytoplasm</location>
    </subcellularLocation>
    <subcellularLocation>
        <location evidence="1">Cytoplasmic vesicle</location>
        <location evidence="1">COPII-coated vesicle membrane</location>
        <topology evidence="1">Peripheral membrane protein</topology>
        <orientation evidence="1">Cytoplasmic side</orientation>
    </subcellularLocation>
    <subcellularLocation>
        <location evidence="1">Endoplasmic reticulum membrane</location>
        <topology evidence="1">Peripheral membrane protein</topology>
        <orientation evidence="1">Cytoplasmic side</orientation>
    </subcellularLocation>
    <subcellularLocation>
        <location evidence="1">Golgi apparatus membrane</location>
        <topology evidence="1">Peripheral membrane protein</topology>
        <orientation evidence="1">Cytoplasmic side</orientation>
    </subcellularLocation>
</comment>
<keyword evidence="1" id="KW-0862">Zinc</keyword>
<dbReference type="InterPro" id="IPR037364">
    <property type="entry name" value="Sec23"/>
</dbReference>
<evidence type="ECO:0000313" key="3">
    <source>
        <dbReference type="EMBL" id="EOB11407.1"/>
    </source>
</evidence>
<dbReference type="SMR" id="R0KMR5"/>
<keyword evidence="1" id="KW-0968">Cytoplasmic vesicle</keyword>
<dbReference type="InterPro" id="IPR012990">
    <property type="entry name" value="Beta-sandwich_Sec23_24"/>
</dbReference>
<dbReference type="Gene3D" id="2.60.40.1670">
    <property type="entry name" value="beta-sandwich domain of Sec23/24"/>
    <property type="match status" value="1"/>
</dbReference>
<dbReference type="GO" id="GO:0046872">
    <property type="term" value="F:metal ion binding"/>
    <property type="evidence" value="ECO:0007669"/>
    <property type="project" value="UniProtKB-KW"/>
</dbReference>
<dbReference type="Pfam" id="PF08033">
    <property type="entry name" value="Sec23_BS"/>
    <property type="match status" value="1"/>
</dbReference>
<dbReference type="GO" id="GO:0090110">
    <property type="term" value="P:COPII-coated vesicle cargo loading"/>
    <property type="evidence" value="ECO:0007669"/>
    <property type="project" value="TreeGrafter"/>
</dbReference>
<dbReference type="GO" id="GO:0015031">
    <property type="term" value="P:protein transport"/>
    <property type="evidence" value="ECO:0007669"/>
    <property type="project" value="UniProtKB-KW"/>
</dbReference>
<comment type="function">
    <text evidence="1">Component of the coat protein complex II (COPII) which promotes the formation of transport vesicles from the endoplasmic reticulum (ER). The coat has two main functions, the physical deformation of the endoplasmic reticulum membrane into vesicles and the selection of cargo molecules.</text>
</comment>
<keyword evidence="1" id="KW-0653">Protein transport</keyword>
<dbReference type="Gene3D" id="3.40.50.410">
    <property type="entry name" value="von Willebrand factor, type A domain"/>
    <property type="match status" value="1"/>
</dbReference>
<keyword evidence="1" id="KW-0963">Cytoplasm</keyword>
<evidence type="ECO:0000256" key="1">
    <source>
        <dbReference type="RuleBase" id="RU365030"/>
    </source>
</evidence>
<comment type="similarity">
    <text evidence="1">Belongs to the SEC23/SEC24 family. SEC23 subfamily.</text>
</comment>
<dbReference type="STRING" id="578461.R0KMR5"/>
<dbReference type="AlphaFoldDB" id="R0KMR5"/>
<accession>R0KMR5</accession>
<dbReference type="Proteomes" id="UP000016927">
    <property type="component" value="Unassembled WGS sequence"/>
</dbReference>